<gene>
    <name evidence="1" type="ORF">ET471_02685</name>
</gene>
<proteinExistence type="predicted"/>
<dbReference type="Proteomes" id="UP000292118">
    <property type="component" value="Chromosome"/>
</dbReference>
<evidence type="ECO:0000313" key="2">
    <source>
        <dbReference type="Proteomes" id="UP000292118"/>
    </source>
</evidence>
<keyword evidence="2" id="KW-1185">Reference proteome</keyword>
<evidence type="ECO:0000313" key="1">
    <source>
        <dbReference type="EMBL" id="QAY69086.1"/>
    </source>
</evidence>
<sequence length="122" mass="12918">MDRETTGPQEAGPQDDVVTARETVVSYVVRPEALGIRAPADVPEGCYVARFDEGSVGNPSFALLPYTDGAPALMVTVAGDHGVDERSPRYVRVATRVGEVDYELHLPVNATGWASPPPDGPA</sequence>
<reference evidence="1 2" key="1">
    <citation type="submission" date="2019-01" db="EMBL/GenBank/DDBJ databases">
        <title>Genome sequencing of strain FW10M-9.</title>
        <authorList>
            <person name="Heo J."/>
            <person name="Kim S.-J."/>
            <person name="Kim J.-S."/>
            <person name="Hong S.-B."/>
            <person name="Kwon S.-W."/>
        </authorList>
    </citation>
    <scope>NUCLEOTIDE SEQUENCE [LARGE SCALE GENOMIC DNA]</scope>
    <source>
        <strain evidence="1 2">FW10M-9</strain>
    </source>
</reference>
<dbReference type="KEGG" id="xya:ET471_02685"/>
<protein>
    <submittedName>
        <fullName evidence="1">Uncharacterized protein</fullName>
    </submittedName>
</protein>
<dbReference type="OrthoDB" id="5197345at2"/>
<accession>A0A4P6F1I4</accession>
<dbReference type="RefSeq" id="WP_129186486.1">
    <property type="nucleotide sequence ID" value="NZ_CP035493.1"/>
</dbReference>
<dbReference type="AlphaFoldDB" id="A0A4P6F1I4"/>
<organism evidence="1 2">
    <name type="scientific">Xylanimonas protaetiae</name>
    <dbReference type="NCBI Taxonomy" id="2509457"/>
    <lineage>
        <taxon>Bacteria</taxon>
        <taxon>Bacillati</taxon>
        <taxon>Actinomycetota</taxon>
        <taxon>Actinomycetes</taxon>
        <taxon>Micrococcales</taxon>
        <taxon>Promicromonosporaceae</taxon>
        <taxon>Xylanimonas</taxon>
    </lineage>
</organism>
<name>A0A4P6F1I4_9MICO</name>
<dbReference type="EMBL" id="CP035493">
    <property type="protein sequence ID" value="QAY69086.1"/>
    <property type="molecule type" value="Genomic_DNA"/>
</dbReference>